<sequence>MWFFHGRDYYTYTNTHYESRNLELISHGSWTCITPEGLDRGHLPGIVHQSMPLKDVVNKENKKLVVRMVSDSWDWFDFQAIKPMLVPSELSLGQTHTLSLSREILAAGIDDIEQSTLKLVLDLVEQVGRYHSSKWLEKNPDEEPRVFHIAWGDPSEYARLNEDERAALPVNTIVDNTAYSASVLRLMRAPGPYEGGVDYLFEKFMKVAISLLFDTSIAFLKGTDCLPEGCLTEEHSYPLIVAGGCSAFNDDIRKEMMEILHPTLVHLVKLHREKETADSEKTDSELPEHCVLYGLHWSRTRIQIFAHFPVETTPTDDPAKWKFCQALVAQHWVALEEKELDSGGFPVKKTSTSLYTHSPKFLRSIDTHVPQTSRMPQFILTMREFWRAPRLAVPEEWVPIEDEIVAINPTRKKGSYVIVNRAVLMLSKIVLHPLRHLLEPLSDEALSSRRADPTFLGPDFFHPTYVPRSFFTWDILDLDRDTLDNDSRPHLNRLYDLLSMHATSWEEVNLFIANIFSSFSDYSIRWKPKTRYPSELSSQSSDVTSSIAADFALVVQNNPPDTWPTVKRAAQLPLTISSPAVVLGLRTTNFDPDGFGISKDELDDLKTVMGPHLRMVGFALTQEDVGASEPAAWPTWATLFCTYLKAGFVHVMAFFLTSHGRVDVCVVDSLPIIPIAHSVMDLENRARLSIALFTLQKHVEEHDAIVEVSGVSSRGPSKPHSVHGGDDDASMTSEFEVNDLVLEEVNEKLENWVASIGRDT</sequence>
<reference evidence="2" key="1">
    <citation type="submission" date="2024-04" db="EMBL/GenBank/DDBJ databases">
        <authorList>
            <person name="Shaw F."/>
            <person name="Minotto A."/>
        </authorList>
    </citation>
    <scope>NUCLEOTIDE SEQUENCE [LARGE SCALE GENOMIC DNA]</scope>
</reference>
<keyword evidence="2" id="KW-1185">Reference proteome</keyword>
<name>A0ABP1DWW9_9APHY</name>
<dbReference type="Proteomes" id="UP001497453">
    <property type="component" value="Chromosome 6"/>
</dbReference>
<gene>
    <name evidence="1" type="ORF">GFSPODELE1_LOCUS8373</name>
</gene>
<protein>
    <submittedName>
        <fullName evidence="1">Uncharacterized protein</fullName>
    </submittedName>
</protein>
<dbReference type="EMBL" id="OZ037949">
    <property type="protein sequence ID" value="CAL1711509.1"/>
    <property type="molecule type" value="Genomic_DNA"/>
</dbReference>
<organism evidence="1 2">
    <name type="scientific">Somion occarium</name>
    <dbReference type="NCBI Taxonomy" id="3059160"/>
    <lineage>
        <taxon>Eukaryota</taxon>
        <taxon>Fungi</taxon>
        <taxon>Dikarya</taxon>
        <taxon>Basidiomycota</taxon>
        <taxon>Agaricomycotina</taxon>
        <taxon>Agaricomycetes</taxon>
        <taxon>Polyporales</taxon>
        <taxon>Cerrenaceae</taxon>
        <taxon>Somion</taxon>
    </lineage>
</organism>
<proteinExistence type="predicted"/>
<accession>A0ABP1DWW9</accession>
<evidence type="ECO:0000313" key="2">
    <source>
        <dbReference type="Proteomes" id="UP001497453"/>
    </source>
</evidence>
<evidence type="ECO:0000313" key="1">
    <source>
        <dbReference type="EMBL" id="CAL1711509.1"/>
    </source>
</evidence>